<dbReference type="InterPro" id="IPR036852">
    <property type="entry name" value="Peptidase_S8/S53_dom_sf"/>
</dbReference>
<evidence type="ECO:0000256" key="5">
    <source>
        <dbReference type="ARBA" id="ARBA00022801"/>
    </source>
</evidence>
<accession>A0A1I3R418</accession>
<keyword evidence="2" id="KW-0964">Secreted</keyword>
<feature type="domain" description="PA" evidence="12">
    <location>
        <begin position="834"/>
        <end position="913"/>
    </location>
</feature>
<dbReference type="PANTHER" id="PTHR43399:SF4">
    <property type="entry name" value="CELL WALL-ASSOCIATED PROTEASE"/>
    <property type="match status" value="1"/>
</dbReference>
<dbReference type="EMBL" id="FOQY01000008">
    <property type="protein sequence ID" value="SFJ40492.1"/>
    <property type="molecule type" value="Genomic_DNA"/>
</dbReference>
<keyword evidence="3 8" id="KW-0645">Protease</keyword>
<dbReference type="Gene3D" id="3.40.50.200">
    <property type="entry name" value="Peptidase S8/S53 domain"/>
    <property type="match status" value="1"/>
</dbReference>
<evidence type="ECO:0000259" key="12">
    <source>
        <dbReference type="Pfam" id="PF02225"/>
    </source>
</evidence>
<keyword evidence="4 10" id="KW-0732">Signal</keyword>
<sequence length="1285" mass="135208">MRRWVATAVALTAACAVVPGVPASAGPIRAPAGSAPASQLTATSDTYDVTLVTGDRVHVTELGNGRRTATITAAPRADGSVPAFQTLETGGRLSVVPDDVASLVPRRLDPQLFDVTALAEQGYADPASGTLPLILTYTEPASLAAAPAVPATEPTRRLESIGGAGAAMDKKQAARLGAALAELARSGGGSGDRHLTGPLAGVEKIWLDRRVEAVLDRSVPQISAPAAWAAGYDGSGTTVAVLDTGFDSRHPDLAGKIADERDFTGENSVRDTQGHGTHVASTIAGSGAASGGRLKGVAPGAKLLNGRVLNGDGEGALSWIIDGMEWAAADKHADIVNMSLGSPETGGPLTEAVDSLTEQHGTLFVIAAGNLGCDGCVGSPGDAPAALTVGAVDAQDRLAEFSSRGPVGPDGAVKPDVTAPGVGIVAARAEGTSLGEPVDASHTRLSGTSMATPHVAGAAALLRQARPGIRAGELKALLMGSARHQEGNSVDEQGSGRVDVAAALADPVVASLGSVNFGTVESPATGSAPVTRQVSYRNLSGAPVSLTLKSTGAFTVSPATLTVPAGGSAEARVSLDAAKIPEERLRKELVATTAQGRNVRTLLTADVREARVELRVSGIARDGRPARGGFTVLNLDDGTLAGRLLPGDAAAPCTDERYGSGTCLRVRPGSYSVLGHIFTAPSWQDSTESGQVLNESLVGDPEMTITKNTEVMLDARKAVEVRVETPDHRTKRNTGAAEHLLWYRAPAEGAGALRGGTLIRPGAQLEERLFIQPTRRVTKGVFSVATRWRLDAPAITMRALGITLNPEYYDPIWFSDLSPEFPRLDGPALLQLADAGQGRPEDLKGKDLRGKLALIRRTDGIPVSAQSNGAAAAGARMVAIYNDRPGVDNEPGGSGVKLSVPTVRLSQEEGLKLLSRLRHLPVPVLAEGVVASPYQYELFLREKGRVPEKLHYVVRAKSLAREETDFYSQLADDVTVNEARWAFEPWDATSLTTNRPVHRTPRTQVTYVTPDPEVRWNSAAGAPELAYNHMWEHPRTPRVELSDPELRPYREGEKSHRTWFRQPLVPGVNPHSPLRRQGDTLRVSMQGFVDAGGNFGPAYTSDFEQGLRTDFRLYQGTTLIGQMTGLPSGRATLPPEKSDYRIEYEIENRATWAKLSTRTKTAWTFTSERTADGATGVIPLLLAGYDVPVDLKNRGAPASIGLTLRHQPGAPTSAIKDVSLEVSYDDGATWRAVRRLTSSGGGSYKALLERPAPGAGAVSLRLRASDAQGGGITQEVIRAYALPGR</sequence>
<evidence type="ECO:0000256" key="3">
    <source>
        <dbReference type="ARBA" id="ARBA00022670"/>
    </source>
</evidence>
<evidence type="ECO:0000256" key="4">
    <source>
        <dbReference type="ARBA" id="ARBA00022729"/>
    </source>
</evidence>
<dbReference type="InterPro" id="IPR023827">
    <property type="entry name" value="Peptidase_S8_Asp-AS"/>
</dbReference>
<keyword evidence="14" id="KW-1185">Reference proteome</keyword>
<organism evidence="13 14">
    <name type="scientific">Streptosporangium canum</name>
    <dbReference type="NCBI Taxonomy" id="324952"/>
    <lineage>
        <taxon>Bacteria</taxon>
        <taxon>Bacillati</taxon>
        <taxon>Actinomycetota</taxon>
        <taxon>Actinomycetes</taxon>
        <taxon>Streptosporangiales</taxon>
        <taxon>Streptosporangiaceae</taxon>
        <taxon>Streptosporangium</taxon>
    </lineage>
</organism>
<dbReference type="InterPro" id="IPR046450">
    <property type="entry name" value="PA_dom_sf"/>
</dbReference>
<proteinExistence type="inferred from homology"/>
<dbReference type="PROSITE" id="PS00136">
    <property type="entry name" value="SUBTILASE_ASP"/>
    <property type="match status" value="1"/>
</dbReference>
<evidence type="ECO:0000256" key="9">
    <source>
        <dbReference type="RuleBase" id="RU003355"/>
    </source>
</evidence>
<dbReference type="PROSITE" id="PS51257">
    <property type="entry name" value="PROKAR_LIPOPROTEIN"/>
    <property type="match status" value="1"/>
</dbReference>
<dbReference type="GeneID" id="96298781"/>
<keyword evidence="6 8" id="KW-0720">Serine protease</keyword>
<dbReference type="InterPro" id="IPR051048">
    <property type="entry name" value="Peptidase_S8/S53_subtilisin"/>
</dbReference>
<dbReference type="InterPro" id="IPR023828">
    <property type="entry name" value="Peptidase_S8_Ser-AS"/>
</dbReference>
<dbReference type="PANTHER" id="PTHR43399">
    <property type="entry name" value="SUBTILISIN-RELATED"/>
    <property type="match status" value="1"/>
</dbReference>
<feature type="chain" id="PRO_5011589606" evidence="10">
    <location>
        <begin position="26"/>
        <end position="1285"/>
    </location>
</feature>
<dbReference type="Pfam" id="PF02225">
    <property type="entry name" value="PA"/>
    <property type="match status" value="1"/>
</dbReference>
<dbReference type="Pfam" id="PF00082">
    <property type="entry name" value="Peptidase_S8"/>
    <property type="match status" value="1"/>
</dbReference>
<evidence type="ECO:0000256" key="10">
    <source>
        <dbReference type="SAM" id="SignalP"/>
    </source>
</evidence>
<dbReference type="Gene3D" id="3.50.30.30">
    <property type="match status" value="1"/>
</dbReference>
<protein>
    <submittedName>
        <fullName evidence="13">Serine protease, subtilisin family</fullName>
    </submittedName>
</protein>
<dbReference type="Proteomes" id="UP000199111">
    <property type="component" value="Unassembled WGS sequence"/>
</dbReference>
<dbReference type="SUPFAM" id="SSF52743">
    <property type="entry name" value="Subtilisin-like"/>
    <property type="match status" value="1"/>
</dbReference>
<feature type="active site" description="Charge relay system" evidence="7 8">
    <location>
        <position position="275"/>
    </location>
</feature>
<dbReference type="GO" id="GO:0006508">
    <property type="term" value="P:proteolysis"/>
    <property type="evidence" value="ECO:0007669"/>
    <property type="project" value="UniProtKB-KW"/>
</dbReference>
<feature type="signal peptide" evidence="10">
    <location>
        <begin position="1"/>
        <end position="25"/>
    </location>
</feature>
<evidence type="ECO:0000313" key="13">
    <source>
        <dbReference type="EMBL" id="SFJ40492.1"/>
    </source>
</evidence>
<comment type="similarity">
    <text evidence="1 8 9">Belongs to the peptidase S8 family.</text>
</comment>
<dbReference type="PROSITE" id="PS51892">
    <property type="entry name" value="SUBTILASE"/>
    <property type="match status" value="1"/>
</dbReference>
<evidence type="ECO:0000259" key="11">
    <source>
        <dbReference type="Pfam" id="PF00082"/>
    </source>
</evidence>
<evidence type="ECO:0000256" key="8">
    <source>
        <dbReference type="PROSITE-ProRule" id="PRU01240"/>
    </source>
</evidence>
<feature type="active site" description="Charge relay system" evidence="7 8">
    <location>
        <position position="243"/>
    </location>
</feature>
<dbReference type="InterPro" id="IPR000209">
    <property type="entry name" value="Peptidase_S8/S53_dom"/>
</dbReference>
<dbReference type="PROSITE" id="PS00137">
    <property type="entry name" value="SUBTILASE_HIS"/>
    <property type="match status" value="1"/>
</dbReference>
<keyword evidence="5 8" id="KW-0378">Hydrolase</keyword>
<reference evidence="14" key="1">
    <citation type="submission" date="2016-10" db="EMBL/GenBank/DDBJ databases">
        <authorList>
            <person name="Varghese N."/>
            <person name="Submissions S."/>
        </authorList>
    </citation>
    <scope>NUCLEOTIDE SEQUENCE [LARGE SCALE GENOMIC DNA]</scope>
    <source>
        <strain evidence="14">CGMCC 4.2126</strain>
    </source>
</reference>
<dbReference type="InterPro" id="IPR015500">
    <property type="entry name" value="Peptidase_S8_subtilisin-rel"/>
</dbReference>
<dbReference type="SUPFAM" id="SSF52025">
    <property type="entry name" value="PA domain"/>
    <property type="match status" value="1"/>
</dbReference>
<evidence type="ECO:0000256" key="7">
    <source>
        <dbReference type="PIRSR" id="PIRSR615500-1"/>
    </source>
</evidence>
<dbReference type="PRINTS" id="PR00723">
    <property type="entry name" value="SUBTILISIN"/>
</dbReference>
<dbReference type="GO" id="GO:0005975">
    <property type="term" value="P:carbohydrate metabolic process"/>
    <property type="evidence" value="ECO:0007669"/>
    <property type="project" value="UniProtKB-ARBA"/>
</dbReference>
<name>A0A1I3R418_9ACTN</name>
<evidence type="ECO:0000256" key="2">
    <source>
        <dbReference type="ARBA" id="ARBA00022525"/>
    </source>
</evidence>
<dbReference type="RefSeq" id="WP_093887644.1">
    <property type="nucleotide sequence ID" value="NZ_FOQY01000008.1"/>
</dbReference>
<dbReference type="PROSITE" id="PS00138">
    <property type="entry name" value="SUBTILASE_SER"/>
    <property type="match status" value="1"/>
</dbReference>
<dbReference type="InterPro" id="IPR022398">
    <property type="entry name" value="Peptidase_S8_His-AS"/>
</dbReference>
<feature type="domain" description="Peptidase S8/S53" evidence="11">
    <location>
        <begin position="234"/>
        <end position="496"/>
    </location>
</feature>
<evidence type="ECO:0000256" key="6">
    <source>
        <dbReference type="ARBA" id="ARBA00022825"/>
    </source>
</evidence>
<evidence type="ECO:0000256" key="1">
    <source>
        <dbReference type="ARBA" id="ARBA00011073"/>
    </source>
</evidence>
<feature type="active site" description="Charge relay system" evidence="7 8">
    <location>
        <position position="449"/>
    </location>
</feature>
<dbReference type="Gene3D" id="2.60.40.10">
    <property type="entry name" value="Immunoglobulins"/>
    <property type="match status" value="1"/>
</dbReference>
<dbReference type="InterPro" id="IPR013783">
    <property type="entry name" value="Ig-like_fold"/>
</dbReference>
<dbReference type="CDD" id="cd07487">
    <property type="entry name" value="Peptidases_S8_1"/>
    <property type="match status" value="1"/>
</dbReference>
<dbReference type="InterPro" id="IPR003137">
    <property type="entry name" value="PA_domain"/>
</dbReference>
<dbReference type="GO" id="GO:0004252">
    <property type="term" value="F:serine-type endopeptidase activity"/>
    <property type="evidence" value="ECO:0007669"/>
    <property type="project" value="UniProtKB-UniRule"/>
</dbReference>
<evidence type="ECO:0000313" key="14">
    <source>
        <dbReference type="Proteomes" id="UP000199111"/>
    </source>
</evidence>
<gene>
    <name evidence="13" type="ORF">SAMN05216275_108256</name>
</gene>